<evidence type="ECO:0000256" key="6">
    <source>
        <dbReference type="SAM" id="Phobius"/>
    </source>
</evidence>
<dbReference type="Gene3D" id="1.20.1250.20">
    <property type="entry name" value="MFS general substrate transporter like domains"/>
    <property type="match status" value="1"/>
</dbReference>
<feature type="transmembrane region" description="Helical" evidence="6">
    <location>
        <begin position="339"/>
        <end position="357"/>
    </location>
</feature>
<comment type="subcellular location">
    <subcellularLocation>
        <location evidence="1">Membrane</location>
        <topology evidence="1">Multi-pass membrane protein</topology>
    </subcellularLocation>
</comment>
<keyword evidence="4 6" id="KW-0472">Membrane</keyword>
<feature type="transmembrane region" description="Helical" evidence="6">
    <location>
        <begin position="105"/>
        <end position="124"/>
    </location>
</feature>
<dbReference type="SUPFAM" id="SSF103473">
    <property type="entry name" value="MFS general substrate transporter"/>
    <property type="match status" value="1"/>
</dbReference>
<dbReference type="EMBL" id="JAPCWZ010000003">
    <property type="protein sequence ID" value="KAK8874204.1"/>
    <property type="molecule type" value="Genomic_DNA"/>
</dbReference>
<gene>
    <name evidence="8" type="ORF">PGQ11_004718</name>
</gene>
<dbReference type="InterPro" id="IPR036259">
    <property type="entry name" value="MFS_trans_sf"/>
</dbReference>
<proteinExistence type="predicted"/>
<name>A0ABR2J8R5_9PEZI</name>
<feature type="transmembrane region" description="Helical" evidence="6">
    <location>
        <begin position="418"/>
        <end position="437"/>
    </location>
</feature>
<evidence type="ECO:0000313" key="8">
    <source>
        <dbReference type="EMBL" id="KAK8874204.1"/>
    </source>
</evidence>
<feature type="domain" description="Major facilitator superfamily (MFS) profile" evidence="7">
    <location>
        <begin position="66"/>
        <end position="539"/>
    </location>
</feature>
<feature type="transmembrane region" description="Helical" evidence="6">
    <location>
        <begin position="482"/>
        <end position="504"/>
    </location>
</feature>
<feature type="transmembrane region" description="Helical" evidence="6">
    <location>
        <begin position="136"/>
        <end position="153"/>
    </location>
</feature>
<protein>
    <submittedName>
        <fullName evidence="8">Major facilitator superfamily domain-containing protein</fullName>
    </submittedName>
</protein>
<accession>A0ABR2J8R5</accession>
<dbReference type="InterPro" id="IPR020846">
    <property type="entry name" value="MFS_dom"/>
</dbReference>
<dbReference type="InterPro" id="IPR011701">
    <property type="entry name" value="MFS"/>
</dbReference>
<feature type="transmembrane region" description="Helical" evidence="6">
    <location>
        <begin position="66"/>
        <end position="93"/>
    </location>
</feature>
<organism evidence="8 9">
    <name type="scientific">Apiospora arundinis</name>
    <dbReference type="NCBI Taxonomy" id="335852"/>
    <lineage>
        <taxon>Eukaryota</taxon>
        <taxon>Fungi</taxon>
        <taxon>Dikarya</taxon>
        <taxon>Ascomycota</taxon>
        <taxon>Pezizomycotina</taxon>
        <taxon>Sordariomycetes</taxon>
        <taxon>Xylariomycetidae</taxon>
        <taxon>Amphisphaeriales</taxon>
        <taxon>Apiosporaceae</taxon>
        <taxon>Apiospora</taxon>
    </lineage>
</organism>
<feature type="transmembrane region" description="Helical" evidence="6">
    <location>
        <begin position="449"/>
        <end position="470"/>
    </location>
</feature>
<keyword evidence="3 6" id="KW-1133">Transmembrane helix</keyword>
<dbReference type="Pfam" id="PF07690">
    <property type="entry name" value="MFS_1"/>
    <property type="match status" value="1"/>
</dbReference>
<reference evidence="8 9" key="1">
    <citation type="journal article" date="2024" name="IMA Fungus">
        <title>Apiospora arundinis, a panoply of carbohydrate-active enzymes and secondary metabolites.</title>
        <authorList>
            <person name="Sorensen T."/>
            <person name="Petersen C."/>
            <person name="Muurmann A.T."/>
            <person name="Christiansen J.V."/>
            <person name="Brundto M.L."/>
            <person name="Overgaard C.K."/>
            <person name="Boysen A.T."/>
            <person name="Wollenberg R.D."/>
            <person name="Larsen T.O."/>
            <person name="Sorensen J.L."/>
            <person name="Nielsen K.L."/>
            <person name="Sondergaard T.E."/>
        </authorList>
    </citation>
    <scope>NUCLEOTIDE SEQUENCE [LARGE SCALE GENOMIC DNA]</scope>
    <source>
        <strain evidence="8 9">AAU 773</strain>
    </source>
</reference>
<evidence type="ECO:0000256" key="1">
    <source>
        <dbReference type="ARBA" id="ARBA00004141"/>
    </source>
</evidence>
<evidence type="ECO:0000313" key="9">
    <source>
        <dbReference type="Proteomes" id="UP001390339"/>
    </source>
</evidence>
<sequence length="554" mass="60422">MTTDIDEKRAASAQHNEHDRATEASRQQHVEGNALLVDKQGQIRRLPIPSNSPNDPLNWKVWEKSAVIFCCCWFSIMGLALASGLGAILGVFFQVYGPQGYDAGQITFLLTMPSLCIGLGNYIILPLSLAFGRRPVLVFSTIILLSATVGSAAQNSYNGHLASRIIQGLATGASESLLPLMLTEVTFLHQRGQVFGLYWMTQSVLSAVFNLASSYEAAALGWRWYYWVFVITIAVGLIFVVFGGFETKFTRPATSLDGCVVYTDEFGVTHVVPDNEAQEYLEAVGLQHSQTASSSDGVVVDARKPYLEKLKLWSAPHPHPWRAILMSWTRMLQCFTSPALLYAVLISSITLAGTINMSLTYDAVLQGYGWLPQDVGLVNAGVIVGSSLGAAYCAFPGEWLTLWMARRNHGVHQPEHRLLVLVFPAVLGFAMLLLYGYTAVGAASFWPPLLAYAFFQITFVSVLIVSSTFAAEAAPKHPGPALVVVVGTKNIVSFGATFGFTPMLARGGYIWSYGVLAGIFGGIFVLGIPVYLLNPKWRKYVSRVEQKHGVTSTD</sequence>
<feature type="region of interest" description="Disordered" evidence="5">
    <location>
        <begin position="1"/>
        <end position="28"/>
    </location>
</feature>
<keyword evidence="9" id="KW-1185">Reference proteome</keyword>
<evidence type="ECO:0000256" key="5">
    <source>
        <dbReference type="SAM" id="MobiDB-lite"/>
    </source>
</evidence>
<evidence type="ECO:0000256" key="4">
    <source>
        <dbReference type="ARBA" id="ARBA00023136"/>
    </source>
</evidence>
<feature type="transmembrane region" description="Helical" evidence="6">
    <location>
        <begin position="377"/>
        <end position="397"/>
    </location>
</feature>
<comment type="caution">
    <text evidence="8">The sequence shown here is derived from an EMBL/GenBank/DDBJ whole genome shotgun (WGS) entry which is preliminary data.</text>
</comment>
<evidence type="ECO:0000256" key="2">
    <source>
        <dbReference type="ARBA" id="ARBA00022692"/>
    </source>
</evidence>
<dbReference type="PANTHER" id="PTHR23502">
    <property type="entry name" value="MAJOR FACILITATOR SUPERFAMILY"/>
    <property type="match status" value="1"/>
</dbReference>
<dbReference type="PROSITE" id="PS50850">
    <property type="entry name" value="MFS"/>
    <property type="match status" value="1"/>
</dbReference>
<evidence type="ECO:0000259" key="7">
    <source>
        <dbReference type="PROSITE" id="PS50850"/>
    </source>
</evidence>
<feature type="transmembrane region" description="Helical" evidence="6">
    <location>
        <begin position="510"/>
        <end position="533"/>
    </location>
</feature>
<evidence type="ECO:0000256" key="3">
    <source>
        <dbReference type="ARBA" id="ARBA00022989"/>
    </source>
</evidence>
<keyword evidence="2 6" id="KW-0812">Transmembrane</keyword>
<feature type="transmembrane region" description="Helical" evidence="6">
    <location>
        <begin position="224"/>
        <end position="245"/>
    </location>
</feature>
<dbReference type="PANTHER" id="PTHR23502:SF139">
    <property type="entry name" value="MAJOR FACILITATOR SUPERFAMILY (MFS) PROFILE DOMAIN-CONTAINING PROTEIN-RELATED"/>
    <property type="match status" value="1"/>
</dbReference>
<dbReference type="Proteomes" id="UP001390339">
    <property type="component" value="Unassembled WGS sequence"/>
</dbReference>